<dbReference type="Ensembl" id="ENSCCNT00000028323.1">
    <property type="protein sequence ID" value="ENSCCNP00000022075.1"/>
    <property type="gene ID" value="ENSCCNG00000020841.1"/>
</dbReference>
<sequence>MSMKAPPTLLQLAGQSLLRNEALAISALQTLPMELFPPLFMEALTRRHTEVVKAMVQAWPFSCLPLGPLMKAGELETLQVALDGIDMLLGQEGPGIMGELTLDIPPRTGVKPSLRLIVDLNLELHDQDKLQIHLFEWVQQRKRSIQLCCRKMQIWGLCTCGSRTWPIHRVLGLLELDWMEEVEMNCPLMLYTLATFAPYLGQLRNLRKLRISQIFVLACISPEQYEQLVATFTSQFSKLSCLQQLCVSRAYFLHGHLQQVLRCLKTPLESLSITHCQLAESDLEHLSQCPCIHQLKHLSLRGVPLISVRYEALQVLLERVADTVKTLDLEDCGIRDPQLTALLPALSHCSQLTMFSFFGNHISMSVLKDLLHHTARLCQLRQELYPAPLESYDGLGSVVTERLTQHCAELMDTLRAIRKPKMVLFGTEHCHRCGNRWVYNMEHCLNYCWMHA</sequence>
<dbReference type="FunFam" id="3.80.10.10:FF:000079">
    <property type="entry name" value="PRAME family member 18"/>
    <property type="match status" value="1"/>
</dbReference>
<dbReference type="Gene3D" id="3.80.10.10">
    <property type="entry name" value="Ribonuclease Inhibitor"/>
    <property type="match status" value="1"/>
</dbReference>
<organism evidence="4">
    <name type="scientific">Castor canadensis</name>
    <name type="common">American beaver</name>
    <dbReference type="NCBI Taxonomy" id="51338"/>
    <lineage>
        <taxon>Eukaryota</taxon>
        <taxon>Metazoa</taxon>
        <taxon>Chordata</taxon>
        <taxon>Craniata</taxon>
        <taxon>Vertebrata</taxon>
        <taxon>Euteleostomi</taxon>
        <taxon>Mammalia</taxon>
        <taxon>Eutheria</taxon>
        <taxon>Euarchontoglires</taxon>
        <taxon>Glires</taxon>
        <taxon>Rodentia</taxon>
        <taxon>Castorimorpha</taxon>
        <taxon>Castoridae</taxon>
        <taxon>Castor</taxon>
    </lineage>
</organism>
<dbReference type="GO" id="GO:0008284">
    <property type="term" value="P:positive regulation of cell population proliferation"/>
    <property type="evidence" value="ECO:0007669"/>
    <property type="project" value="InterPro"/>
</dbReference>
<dbReference type="PIRSF" id="PIRSF038286">
    <property type="entry name" value="PRAME"/>
    <property type="match status" value="1"/>
</dbReference>
<protein>
    <submittedName>
        <fullName evidence="4">Uncharacterized protein</fullName>
    </submittedName>
</protein>
<dbReference type="PANTHER" id="PTHR14224:SF94">
    <property type="entry name" value="PRAME FAMILY MEMBER 12"/>
    <property type="match status" value="1"/>
</dbReference>
<evidence type="ECO:0000256" key="2">
    <source>
        <dbReference type="ARBA" id="ARBA00022614"/>
    </source>
</evidence>
<comment type="similarity">
    <text evidence="1">Belongs to the PRAME family.</text>
</comment>
<dbReference type="AlphaFoldDB" id="A0A8C0X8P4"/>
<evidence type="ECO:0000313" key="4">
    <source>
        <dbReference type="Ensembl" id="ENSCCNP00000022075.1"/>
    </source>
</evidence>
<dbReference type="GO" id="GO:0005737">
    <property type="term" value="C:cytoplasm"/>
    <property type="evidence" value="ECO:0007669"/>
    <property type="project" value="TreeGrafter"/>
</dbReference>
<evidence type="ECO:0000256" key="3">
    <source>
        <dbReference type="ARBA" id="ARBA00022737"/>
    </source>
</evidence>
<dbReference type="GO" id="GO:0043066">
    <property type="term" value="P:negative regulation of apoptotic process"/>
    <property type="evidence" value="ECO:0007669"/>
    <property type="project" value="InterPro"/>
</dbReference>
<accession>A0A8C0X8P4</accession>
<dbReference type="GO" id="GO:0045596">
    <property type="term" value="P:negative regulation of cell differentiation"/>
    <property type="evidence" value="ECO:0007669"/>
    <property type="project" value="InterPro"/>
</dbReference>
<dbReference type="PANTHER" id="PTHR14224">
    <property type="entry name" value="SIMILAR TO PREFERENTIALLY EXPRESSED ANTIGEN IN MELANOMA-LIKE 3"/>
    <property type="match status" value="1"/>
</dbReference>
<dbReference type="InterPro" id="IPR050694">
    <property type="entry name" value="LRRC14/PRAME"/>
</dbReference>
<dbReference type="InterPro" id="IPR032675">
    <property type="entry name" value="LRR_dom_sf"/>
</dbReference>
<name>A0A8C0X8P4_CASCN</name>
<dbReference type="GO" id="GO:0045892">
    <property type="term" value="P:negative regulation of DNA-templated transcription"/>
    <property type="evidence" value="ECO:0007669"/>
    <property type="project" value="InterPro"/>
</dbReference>
<keyword evidence="3" id="KW-0677">Repeat</keyword>
<evidence type="ECO:0000256" key="1">
    <source>
        <dbReference type="ARBA" id="ARBA00009608"/>
    </source>
</evidence>
<keyword evidence="2" id="KW-0433">Leucine-rich repeat</keyword>
<proteinExistence type="inferred from homology"/>
<dbReference type="SUPFAM" id="SSF52047">
    <property type="entry name" value="RNI-like"/>
    <property type="match status" value="1"/>
</dbReference>
<dbReference type="InterPro" id="IPR026271">
    <property type="entry name" value="PRAME"/>
</dbReference>
<reference evidence="4" key="1">
    <citation type="submission" date="2023-09" db="UniProtKB">
        <authorList>
            <consortium name="Ensembl"/>
        </authorList>
    </citation>
    <scope>IDENTIFICATION</scope>
</reference>